<reference evidence="9" key="2">
    <citation type="submission" date="2022-06" db="EMBL/GenBank/DDBJ databases">
        <authorList>
            <person name="Holder M.E."/>
            <person name="Ajami N.J."/>
            <person name="Petrosino J.F."/>
        </authorList>
    </citation>
    <scope>NUCLEOTIDE SEQUENCE</scope>
    <source>
        <strain evidence="9">RMA 8861</strain>
    </source>
</reference>
<dbReference type="RefSeq" id="WP_066673970.1">
    <property type="nucleotide sequence ID" value="NZ_CABMIZ010000003.1"/>
</dbReference>
<dbReference type="Pfam" id="PF02915">
    <property type="entry name" value="Rubrerythrin"/>
    <property type="match status" value="1"/>
</dbReference>
<organism evidence="8 10">
    <name type="scientific">Clostridium septicum</name>
    <dbReference type="NCBI Taxonomy" id="1504"/>
    <lineage>
        <taxon>Bacteria</taxon>
        <taxon>Bacillati</taxon>
        <taxon>Bacillota</taxon>
        <taxon>Clostridia</taxon>
        <taxon>Eubacteriales</taxon>
        <taxon>Clostridiaceae</taxon>
        <taxon>Clostridium</taxon>
    </lineage>
</organism>
<proteinExistence type="predicted"/>
<dbReference type="AlphaFoldDB" id="A0A9N7JIX8"/>
<evidence type="ECO:0000313" key="10">
    <source>
        <dbReference type="Proteomes" id="UP000280586"/>
    </source>
</evidence>
<keyword evidence="5" id="KW-0408">Iron</keyword>
<dbReference type="SUPFAM" id="SSF57802">
    <property type="entry name" value="Rubredoxin-like"/>
    <property type="match status" value="1"/>
</dbReference>
<dbReference type="EMBL" id="CP023671">
    <property type="protein sequence ID" value="AYE33393.1"/>
    <property type="molecule type" value="Genomic_DNA"/>
</dbReference>
<dbReference type="InterPro" id="IPR003251">
    <property type="entry name" value="Rr_diiron-bd_dom"/>
</dbReference>
<keyword evidence="4" id="KW-0249">Electron transport</keyword>
<dbReference type="InterPro" id="IPR048574">
    <property type="entry name" value="RUBY_RBDX"/>
</dbReference>
<evidence type="ECO:0000259" key="7">
    <source>
        <dbReference type="PROSITE" id="PS50905"/>
    </source>
</evidence>
<dbReference type="PANTHER" id="PTHR43865">
    <property type="entry name" value="RUBRERYTHRIN-RELATED"/>
    <property type="match status" value="1"/>
</dbReference>
<dbReference type="PROSITE" id="PS50903">
    <property type="entry name" value="RUBREDOXIN_LIKE"/>
    <property type="match status" value="1"/>
</dbReference>
<dbReference type="KEGG" id="csep:CP523_02410"/>
<dbReference type="Gene3D" id="2.20.28.10">
    <property type="match status" value="1"/>
</dbReference>
<dbReference type="OrthoDB" id="9799749at2"/>
<keyword evidence="11" id="KW-1185">Reference proteome</keyword>
<dbReference type="GeneID" id="303559531"/>
<dbReference type="InterPro" id="IPR024934">
    <property type="entry name" value="Rubredoxin-like_dom"/>
</dbReference>
<comment type="cofactor">
    <cofactor evidence="1">
        <name>Fe(3+)</name>
        <dbReference type="ChEBI" id="CHEBI:29034"/>
    </cofactor>
</comment>
<dbReference type="PROSITE" id="PS50905">
    <property type="entry name" value="FERRITIN_LIKE"/>
    <property type="match status" value="1"/>
</dbReference>
<evidence type="ECO:0000256" key="1">
    <source>
        <dbReference type="ARBA" id="ARBA00001965"/>
    </source>
</evidence>
<protein>
    <submittedName>
        <fullName evidence="8">Rubrerythrin family protein</fullName>
    </submittedName>
</protein>
<dbReference type="CDD" id="cd01041">
    <property type="entry name" value="Rubrerythrin"/>
    <property type="match status" value="1"/>
</dbReference>
<dbReference type="Proteomes" id="UP001055437">
    <property type="component" value="Chromosome"/>
</dbReference>
<dbReference type="Pfam" id="PF21349">
    <property type="entry name" value="RUBY_RBDX"/>
    <property type="match status" value="1"/>
</dbReference>
<dbReference type="PANTHER" id="PTHR43865:SF1">
    <property type="entry name" value="RUBRERYTHRIN-RELATED"/>
    <property type="match status" value="1"/>
</dbReference>
<dbReference type="Gene3D" id="1.20.1260.10">
    <property type="match status" value="1"/>
</dbReference>
<evidence type="ECO:0000256" key="5">
    <source>
        <dbReference type="ARBA" id="ARBA00023004"/>
    </source>
</evidence>
<keyword evidence="3" id="KW-0479">Metal-binding</keyword>
<feature type="domain" description="Rubredoxin-like" evidence="6">
    <location>
        <begin position="156"/>
        <end position="190"/>
    </location>
</feature>
<dbReference type="GO" id="GO:0016491">
    <property type="term" value="F:oxidoreductase activity"/>
    <property type="evidence" value="ECO:0007669"/>
    <property type="project" value="InterPro"/>
</dbReference>
<evidence type="ECO:0000313" key="9">
    <source>
        <dbReference type="EMBL" id="USR99971.1"/>
    </source>
</evidence>
<dbReference type="InterPro" id="IPR052364">
    <property type="entry name" value="Rubrerythrin"/>
</dbReference>
<keyword evidence="2" id="KW-0813">Transport</keyword>
<dbReference type="NCBIfam" id="NF045767">
    <property type="entry name" value="RuberyRbr"/>
    <property type="match status" value="1"/>
</dbReference>
<evidence type="ECO:0000256" key="4">
    <source>
        <dbReference type="ARBA" id="ARBA00022982"/>
    </source>
</evidence>
<evidence type="ECO:0000313" key="8">
    <source>
        <dbReference type="EMBL" id="AYE33393.1"/>
    </source>
</evidence>
<reference evidence="8 10" key="1">
    <citation type="submission" date="2017-09" db="EMBL/GenBank/DDBJ databases">
        <authorList>
            <person name="Thomas P."/>
            <person name="Seyboldt C."/>
        </authorList>
    </citation>
    <scope>NUCLEOTIDE SEQUENCE [LARGE SCALE GENOMIC DNA]</scope>
    <source>
        <strain evidence="8 10">DSM 7534</strain>
    </source>
</reference>
<dbReference type="Proteomes" id="UP000280586">
    <property type="component" value="Chromosome"/>
</dbReference>
<evidence type="ECO:0000256" key="2">
    <source>
        <dbReference type="ARBA" id="ARBA00022448"/>
    </source>
</evidence>
<accession>A0A9N7JIX8</accession>
<evidence type="ECO:0000313" key="11">
    <source>
        <dbReference type="Proteomes" id="UP001055437"/>
    </source>
</evidence>
<dbReference type="EMBL" id="CP099799">
    <property type="protein sequence ID" value="USR99971.1"/>
    <property type="molecule type" value="Genomic_DNA"/>
</dbReference>
<feature type="domain" description="Ferritin-like diiron" evidence="7">
    <location>
        <begin position="2"/>
        <end position="149"/>
    </location>
</feature>
<dbReference type="CDD" id="cd00729">
    <property type="entry name" value="rubredoxin_SM"/>
    <property type="match status" value="1"/>
</dbReference>
<sequence length="196" mass="22330">MELKDSKTKENLMRAFAGESQARNRYNIAAGIAKKEGLNIIEKAFNYTADQERAHAKVYYEALNEFSGQNIGVGPAEYPVDVYNNTLQALKAAQHNEYEEWDKVYKEFGEIAKEEGFTLIASHFNKIATIEKIHGDRFGRFAIELENGSLFKKEEEVQWMCTNCGFIYEGKEAPKVCPVCSHPQGYFLIFATSLFE</sequence>
<dbReference type="InterPro" id="IPR009040">
    <property type="entry name" value="Ferritin-like_diiron"/>
</dbReference>
<evidence type="ECO:0000256" key="3">
    <source>
        <dbReference type="ARBA" id="ARBA00022723"/>
    </source>
</evidence>
<gene>
    <name evidence="8" type="ORF">CP523_02410</name>
    <name evidence="9" type="ORF">NH397_10740</name>
</gene>
<name>A0A9N7JIX8_CLOSE</name>
<dbReference type="InterPro" id="IPR012347">
    <property type="entry name" value="Ferritin-like"/>
</dbReference>
<dbReference type="GO" id="GO:0005506">
    <property type="term" value="F:iron ion binding"/>
    <property type="evidence" value="ECO:0007669"/>
    <property type="project" value="InterPro"/>
</dbReference>
<evidence type="ECO:0000259" key="6">
    <source>
        <dbReference type="PROSITE" id="PS50903"/>
    </source>
</evidence>
<dbReference type="SUPFAM" id="SSF47240">
    <property type="entry name" value="Ferritin-like"/>
    <property type="match status" value="1"/>
</dbReference>
<dbReference type="InterPro" id="IPR009078">
    <property type="entry name" value="Ferritin-like_SF"/>
</dbReference>